<dbReference type="PANTHER" id="PTHR30580:SF0">
    <property type="entry name" value="PRIMOSOMAL PROTEIN N"/>
    <property type="match status" value="1"/>
</dbReference>
<dbReference type="Pfam" id="PF18319">
    <property type="entry name" value="Zn_ribbon_PriA"/>
    <property type="match status" value="1"/>
</dbReference>
<dbReference type="GO" id="GO:0006310">
    <property type="term" value="P:DNA recombination"/>
    <property type="evidence" value="ECO:0007669"/>
    <property type="project" value="InterPro"/>
</dbReference>
<dbReference type="Pfam" id="PF18074">
    <property type="entry name" value="PriA_C"/>
    <property type="match status" value="1"/>
</dbReference>
<dbReference type="InterPro" id="IPR014001">
    <property type="entry name" value="Helicase_ATP-bd"/>
</dbReference>
<dbReference type="Gene3D" id="3.40.50.300">
    <property type="entry name" value="P-loop containing nucleotide triphosphate hydrolases"/>
    <property type="match status" value="2"/>
</dbReference>
<dbReference type="Pfam" id="PF17764">
    <property type="entry name" value="PriA_3primeBD"/>
    <property type="match status" value="1"/>
</dbReference>
<dbReference type="AlphaFoldDB" id="F1YU29"/>
<dbReference type="InterPro" id="IPR011545">
    <property type="entry name" value="DEAD/DEAH_box_helicase_dom"/>
</dbReference>
<dbReference type="GO" id="GO:0005524">
    <property type="term" value="F:ATP binding"/>
    <property type="evidence" value="ECO:0007669"/>
    <property type="project" value="UniProtKB-UniRule"/>
</dbReference>
<dbReference type="GO" id="GO:0006302">
    <property type="term" value="P:double-strand break repair"/>
    <property type="evidence" value="ECO:0007669"/>
    <property type="project" value="InterPro"/>
</dbReference>
<dbReference type="EMBL" id="AEUP01000026">
    <property type="protein sequence ID" value="EGE47696.1"/>
    <property type="molecule type" value="Genomic_DNA"/>
</dbReference>
<dbReference type="PANTHER" id="PTHR30580">
    <property type="entry name" value="PRIMOSOMAL PROTEIN N"/>
    <property type="match status" value="1"/>
</dbReference>
<feature type="binding site" evidence="12">
    <location>
        <position position="524"/>
    </location>
    <ligand>
        <name>Zn(2+)</name>
        <dbReference type="ChEBI" id="CHEBI:29105"/>
        <label>1</label>
    </ligand>
</feature>
<dbReference type="InterPro" id="IPR041236">
    <property type="entry name" value="PriA_C"/>
</dbReference>
<reference evidence="14 15" key="1">
    <citation type="journal article" date="2011" name="Science">
        <title>Drosophila microbiome modulates host developmental and metabolic homeostasis via insulin signaling.</title>
        <authorList>
            <person name="Shin S.C."/>
            <person name="Kim S.H."/>
            <person name="You H."/>
            <person name="Kim B."/>
            <person name="Kim A.C."/>
            <person name="Lee K.A."/>
            <person name="Yoon J.H."/>
            <person name="Ryu J.H."/>
            <person name="Lee W.J."/>
        </authorList>
    </citation>
    <scope>NUCLEOTIDE SEQUENCE [LARGE SCALE GENOMIC DNA]</scope>
    <source>
        <strain evidence="14 15">DM001</strain>
    </source>
</reference>
<dbReference type="NCBIfam" id="NF004070">
    <property type="entry name" value="PRK05580.2-2"/>
    <property type="match status" value="1"/>
</dbReference>
<dbReference type="NCBIfam" id="TIGR00595">
    <property type="entry name" value="priA"/>
    <property type="match status" value="1"/>
</dbReference>
<dbReference type="FunFam" id="3.40.50.300:FF:000489">
    <property type="entry name" value="Primosome assembly protein PriA"/>
    <property type="match status" value="1"/>
</dbReference>
<keyword evidence="3 12" id="KW-0479">Metal-binding</keyword>
<protein>
    <recommendedName>
        <fullName evidence="12">Replication restart protein PriA</fullName>
    </recommendedName>
    <alternativeName>
        <fullName evidence="12">ATP-dependent DNA helicase PriA</fullName>
        <ecNumber evidence="12">5.6.2.4</ecNumber>
    </alternativeName>
    <alternativeName>
        <fullName evidence="12">DNA 3'-5' helicase PriA</fullName>
    </alternativeName>
</protein>
<feature type="domain" description="Helicase ATP-binding" evidence="13">
    <location>
        <begin position="257"/>
        <end position="423"/>
    </location>
</feature>
<comment type="catalytic activity">
    <reaction evidence="12">
        <text>Couples ATP hydrolysis with the unwinding of duplex DNA by translocating in the 3'-5' direction.</text>
        <dbReference type="EC" id="5.6.2.4"/>
    </reaction>
</comment>
<evidence type="ECO:0000256" key="7">
    <source>
        <dbReference type="ARBA" id="ARBA00022833"/>
    </source>
</evidence>
<dbReference type="CDD" id="cd18804">
    <property type="entry name" value="SF2_C_priA"/>
    <property type="match status" value="1"/>
</dbReference>
<dbReference type="GO" id="GO:1990077">
    <property type="term" value="C:primosome complex"/>
    <property type="evidence" value="ECO:0007669"/>
    <property type="project" value="UniProtKB-UniRule"/>
</dbReference>
<evidence type="ECO:0000256" key="12">
    <source>
        <dbReference type="HAMAP-Rule" id="MF_00983"/>
    </source>
</evidence>
<keyword evidence="9 12" id="KW-0238">DNA-binding</keyword>
<keyword evidence="1 12" id="KW-0639">Primosome</keyword>
<feature type="binding site" evidence="12">
    <location>
        <position position="527"/>
    </location>
    <ligand>
        <name>Zn(2+)</name>
        <dbReference type="ChEBI" id="CHEBI:29105"/>
        <label>1</label>
    </ligand>
</feature>
<dbReference type="InterPro" id="IPR041222">
    <property type="entry name" value="PriA_3primeBD"/>
</dbReference>
<proteinExistence type="inferred from homology"/>
<feature type="binding site" evidence="12">
    <location>
        <position position="487"/>
    </location>
    <ligand>
        <name>Zn(2+)</name>
        <dbReference type="ChEBI" id="CHEBI:29105"/>
        <label>1</label>
    </ligand>
</feature>
<accession>F1YU29</accession>
<keyword evidence="8 12" id="KW-0067">ATP-binding</keyword>
<evidence type="ECO:0000313" key="14">
    <source>
        <dbReference type="EMBL" id="EGE47696.1"/>
    </source>
</evidence>
<dbReference type="GO" id="GO:0006270">
    <property type="term" value="P:DNA replication initiation"/>
    <property type="evidence" value="ECO:0007669"/>
    <property type="project" value="TreeGrafter"/>
</dbReference>
<dbReference type="InterPro" id="IPR001650">
    <property type="entry name" value="Helicase_C-like"/>
</dbReference>
<evidence type="ECO:0000259" key="13">
    <source>
        <dbReference type="PROSITE" id="PS51192"/>
    </source>
</evidence>
<evidence type="ECO:0000313" key="15">
    <source>
        <dbReference type="Proteomes" id="UP000018454"/>
    </source>
</evidence>
<dbReference type="Proteomes" id="UP000018454">
    <property type="component" value="Unassembled WGS sequence"/>
</dbReference>
<keyword evidence="10 12" id="KW-0413">Isomerase</keyword>
<name>F1YU29_9PROT</name>
<feature type="binding site" evidence="12">
    <location>
        <position position="514"/>
    </location>
    <ligand>
        <name>Zn(2+)</name>
        <dbReference type="ChEBI" id="CHEBI:29105"/>
        <label>2</label>
    </ligand>
</feature>
<dbReference type="GO" id="GO:0043138">
    <property type="term" value="F:3'-5' DNA helicase activity"/>
    <property type="evidence" value="ECO:0007669"/>
    <property type="project" value="UniProtKB-EC"/>
</dbReference>
<dbReference type="InterPro" id="IPR027417">
    <property type="entry name" value="P-loop_NTPase"/>
</dbReference>
<dbReference type="PROSITE" id="PS51192">
    <property type="entry name" value="HELICASE_ATP_BIND_1"/>
    <property type="match status" value="1"/>
</dbReference>
<sequence length="775" mass="84578">MYAFSPLFFPCRQHYNQILMAQKPFSHIPLQDSGNLTASTSGTTRISVLLPMPFAGPFDYRAPVDMDLQPGDIVVAPLGKRQETGVVWDTTSSLPADLAPPATEKKVDAARLRPVVCRLDLPPLSAELRQFIDWVAAYTLTPPGMVLAMTLRLHMRAAPTPTMGWALAENPDLEALRLTPARQKVLDLLADGNHRTTTDITNATGVSAGVVKGLANTGVLRPVSLGPERPFGHPDAHYNPPILEGEQQSAAMALRQTVTENRFSVTLLEGVTGSGKTEIYLEAIAACLEQGKQALILLPEIALSAQWMERFSRRFGVQPAVWHSEIGQRARRLTWLGAADGSASVIVGARSALFLPFHNLGLIIVDEEHEALFKQEEGVIYNARDMAVVRGRLARFPVVVVSATPSLETLANVEAGRYRHLVLPTRHGGAELPETRVLDLRDHPPPRGLFLSPELVEDIGATLERQEQVMLFLNRRGYAPLTLCRSCGHRMECPHCTAWLVEHRNRKVLSCHYCDHTEPMPPACPQCGSDHSLTAIGPGIERITEEARQLFPDARLLVMSSDTLGGPAATAEAVAKISRREVDLIIGTQIVAKGWHFPHLTLVGVVDADLGLGGADLRAGERTIQLLHQVAGRAGRASSPGRVILQSYTPEHPVMQALLSADFDAFMQQEAAQRKPGFWPPYGRLAALIVSADTPVAADEAAAQLGRTAPYGEGIQVLGPAPAPLAVLRGRHRRRLLLRTHRNIAVQPILRRWLGMVNLARNAKVDVDIDPVSFL</sequence>
<comment type="function">
    <text evidence="12">Initiates the restart of stalled replication forks, which reloads the replicative helicase on sites other than the origin of replication. Recognizes and binds to abandoned replication forks and remodels them to uncover a helicase loading site. Promotes assembly of the primosome at these replication forks.</text>
</comment>
<dbReference type="GO" id="GO:0016887">
    <property type="term" value="F:ATP hydrolysis activity"/>
    <property type="evidence" value="ECO:0007669"/>
    <property type="project" value="RHEA"/>
</dbReference>
<evidence type="ECO:0000256" key="2">
    <source>
        <dbReference type="ARBA" id="ARBA00022705"/>
    </source>
</evidence>
<dbReference type="CDD" id="cd17929">
    <property type="entry name" value="DEXHc_priA"/>
    <property type="match status" value="1"/>
</dbReference>
<comment type="similarity">
    <text evidence="12">Belongs to the helicase family. PriA subfamily.</text>
</comment>
<gene>
    <name evidence="12 14" type="primary">priA</name>
    <name evidence="14" type="ORF">APO_1328</name>
</gene>
<keyword evidence="2 12" id="KW-0235">DNA replication</keyword>
<dbReference type="HAMAP" id="MF_00983">
    <property type="entry name" value="PriA"/>
    <property type="match status" value="1"/>
</dbReference>
<evidence type="ECO:0000256" key="3">
    <source>
        <dbReference type="ARBA" id="ARBA00022723"/>
    </source>
</evidence>
<evidence type="ECO:0000256" key="1">
    <source>
        <dbReference type="ARBA" id="ARBA00022515"/>
    </source>
</evidence>
<keyword evidence="5 12" id="KW-0378">Hydrolase</keyword>
<dbReference type="SMART" id="SM00490">
    <property type="entry name" value="HELICc"/>
    <property type="match status" value="1"/>
</dbReference>
<keyword evidence="4 12" id="KW-0547">Nucleotide-binding</keyword>
<evidence type="ECO:0000256" key="11">
    <source>
        <dbReference type="ARBA" id="ARBA00048988"/>
    </source>
</evidence>
<dbReference type="GO" id="GO:0008270">
    <property type="term" value="F:zinc ion binding"/>
    <property type="evidence" value="ECO:0007669"/>
    <property type="project" value="UniProtKB-UniRule"/>
</dbReference>
<organism evidence="14 15">
    <name type="scientific">Acetobacter pomorum DM001</name>
    <dbReference type="NCBI Taxonomy" id="945681"/>
    <lineage>
        <taxon>Bacteria</taxon>
        <taxon>Pseudomonadati</taxon>
        <taxon>Pseudomonadota</taxon>
        <taxon>Alphaproteobacteria</taxon>
        <taxon>Acetobacterales</taxon>
        <taxon>Acetobacteraceae</taxon>
        <taxon>Acetobacter</taxon>
    </lineage>
</organism>
<dbReference type="InterPro" id="IPR042115">
    <property type="entry name" value="PriA_3primeBD_sf"/>
</dbReference>
<feature type="binding site" evidence="12">
    <location>
        <position position="496"/>
    </location>
    <ligand>
        <name>Zn(2+)</name>
        <dbReference type="ChEBI" id="CHEBI:29105"/>
        <label>2</label>
    </ligand>
</feature>
<dbReference type="SMART" id="SM00487">
    <property type="entry name" value="DEXDc"/>
    <property type="match status" value="1"/>
</dbReference>
<dbReference type="GO" id="GO:0006269">
    <property type="term" value="P:DNA replication, synthesis of primer"/>
    <property type="evidence" value="ECO:0007669"/>
    <property type="project" value="UniProtKB-KW"/>
</dbReference>
<comment type="catalytic activity">
    <reaction evidence="11 12">
        <text>ATP + H2O = ADP + phosphate + H(+)</text>
        <dbReference type="Rhea" id="RHEA:13065"/>
        <dbReference type="ChEBI" id="CHEBI:15377"/>
        <dbReference type="ChEBI" id="CHEBI:15378"/>
        <dbReference type="ChEBI" id="CHEBI:30616"/>
        <dbReference type="ChEBI" id="CHEBI:43474"/>
        <dbReference type="ChEBI" id="CHEBI:456216"/>
        <dbReference type="EC" id="5.6.2.4"/>
    </reaction>
</comment>
<dbReference type="GO" id="GO:0003677">
    <property type="term" value="F:DNA binding"/>
    <property type="evidence" value="ECO:0007669"/>
    <property type="project" value="UniProtKB-UniRule"/>
</dbReference>
<keyword evidence="6 12" id="KW-0347">Helicase</keyword>
<dbReference type="Pfam" id="PF00270">
    <property type="entry name" value="DEAD"/>
    <property type="match status" value="1"/>
</dbReference>
<evidence type="ECO:0000256" key="8">
    <source>
        <dbReference type="ARBA" id="ARBA00022840"/>
    </source>
</evidence>
<comment type="subunit">
    <text evidence="12">Component of the replication restart primosome.</text>
</comment>
<dbReference type="InterPro" id="IPR005259">
    <property type="entry name" value="PriA"/>
</dbReference>
<dbReference type="SUPFAM" id="SSF52540">
    <property type="entry name" value="P-loop containing nucleoside triphosphate hydrolases"/>
    <property type="match status" value="2"/>
</dbReference>
<dbReference type="EC" id="5.6.2.4" evidence="12"/>
<keyword evidence="7 12" id="KW-0862">Zinc</keyword>
<evidence type="ECO:0000256" key="10">
    <source>
        <dbReference type="ARBA" id="ARBA00023235"/>
    </source>
</evidence>
<evidence type="ECO:0000256" key="4">
    <source>
        <dbReference type="ARBA" id="ARBA00022741"/>
    </source>
</evidence>
<feature type="binding site" evidence="12">
    <location>
        <position position="484"/>
    </location>
    <ligand>
        <name>Zn(2+)</name>
        <dbReference type="ChEBI" id="CHEBI:29105"/>
        <label>1</label>
    </ligand>
</feature>
<dbReference type="InterPro" id="IPR040498">
    <property type="entry name" value="PriA_CRR"/>
</dbReference>
<evidence type="ECO:0000256" key="9">
    <source>
        <dbReference type="ARBA" id="ARBA00023125"/>
    </source>
</evidence>
<feature type="binding site" evidence="12">
    <location>
        <position position="511"/>
    </location>
    <ligand>
        <name>Zn(2+)</name>
        <dbReference type="ChEBI" id="CHEBI:29105"/>
        <label>2</label>
    </ligand>
</feature>
<evidence type="ECO:0000256" key="6">
    <source>
        <dbReference type="ARBA" id="ARBA00022806"/>
    </source>
</evidence>
<dbReference type="Gene3D" id="3.40.1440.60">
    <property type="entry name" value="PriA, 3(prime) DNA-binding domain"/>
    <property type="match status" value="1"/>
</dbReference>
<feature type="binding site" evidence="12">
    <location>
        <position position="493"/>
    </location>
    <ligand>
        <name>Zn(2+)</name>
        <dbReference type="ChEBI" id="CHEBI:29105"/>
        <label>2</label>
    </ligand>
</feature>
<comment type="cofactor">
    <cofactor evidence="12">
        <name>Zn(2+)</name>
        <dbReference type="ChEBI" id="CHEBI:29105"/>
    </cofactor>
    <text evidence="12">Binds 2 zinc ions per subunit.</text>
</comment>
<comment type="caution">
    <text evidence="14">The sequence shown here is derived from an EMBL/GenBank/DDBJ whole genome shotgun (WGS) entry which is preliminary data.</text>
</comment>
<evidence type="ECO:0000256" key="5">
    <source>
        <dbReference type="ARBA" id="ARBA00022801"/>
    </source>
</evidence>